<dbReference type="VEuPathDB" id="FungiDB:DFL_002575"/>
<comment type="caution">
    <text evidence="1">The sequence shown here is derived from an EMBL/GenBank/DDBJ whole genome shotgun (WGS) entry which is preliminary data.</text>
</comment>
<reference evidence="1 2" key="1">
    <citation type="submission" date="2019-01" db="EMBL/GenBank/DDBJ databases">
        <title>Intercellular communication is required for trap formation in the nematode-trapping fungus Duddingtonia flagrans.</title>
        <authorList>
            <person name="Youssar L."/>
            <person name="Wernet V."/>
            <person name="Hensel N."/>
            <person name="Hildebrandt H.-G."/>
            <person name="Fischer R."/>
        </authorList>
    </citation>
    <scope>NUCLEOTIDE SEQUENCE [LARGE SCALE GENOMIC DNA]</scope>
    <source>
        <strain evidence="1 2">CBS H-5679</strain>
    </source>
</reference>
<dbReference type="Proteomes" id="UP000283090">
    <property type="component" value="Unassembled WGS sequence"/>
</dbReference>
<protein>
    <submittedName>
        <fullName evidence="1">Uncharacterized protein</fullName>
    </submittedName>
</protein>
<keyword evidence="2" id="KW-1185">Reference proteome</keyword>
<name>A0A437AB95_ARTFL</name>
<dbReference type="GeneID" id="93584886"/>
<evidence type="ECO:0000313" key="1">
    <source>
        <dbReference type="EMBL" id="RVD88388.1"/>
    </source>
</evidence>
<dbReference type="AlphaFoldDB" id="A0A437AB95"/>
<gene>
    <name evidence="1" type="ORF">DFL_002575</name>
</gene>
<evidence type="ECO:0000313" key="2">
    <source>
        <dbReference type="Proteomes" id="UP000283090"/>
    </source>
</evidence>
<dbReference type="RefSeq" id="XP_067493932.1">
    <property type="nucleotide sequence ID" value="XM_067631381.1"/>
</dbReference>
<proteinExistence type="predicted"/>
<dbReference type="EMBL" id="SAEB01000003">
    <property type="protein sequence ID" value="RVD88388.1"/>
    <property type="molecule type" value="Genomic_DNA"/>
</dbReference>
<accession>A0A437AB95</accession>
<organism evidence="1 2">
    <name type="scientific">Arthrobotrys flagrans</name>
    <name type="common">Nematode-trapping fungus</name>
    <name type="synonym">Trichothecium flagrans</name>
    <dbReference type="NCBI Taxonomy" id="97331"/>
    <lineage>
        <taxon>Eukaryota</taxon>
        <taxon>Fungi</taxon>
        <taxon>Dikarya</taxon>
        <taxon>Ascomycota</taxon>
        <taxon>Pezizomycotina</taxon>
        <taxon>Orbiliomycetes</taxon>
        <taxon>Orbiliales</taxon>
        <taxon>Orbiliaceae</taxon>
        <taxon>Arthrobotrys</taxon>
    </lineage>
</organism>
<sequence length="88" mass="9955">MWRPKGIGGRRVAKMFDVISGFVTLSSFVDLGNCERSNQRLERSTTHKSHGTGLETRLESSYNAIGTLFSLISLVCYSIELLRNRIFE</sequence>